<evidence type="ECO:0000313" key="1">
    <source>
        <dbReference type="EMBL" id="GIY00921.1"/>
    </source>
</evidence>
<dbReference type="Proteomes" id="UP001054945">
    <property type="component" value="Unassembled WGS sequence"/>
</dbReference>
<dbReference type="EMBL" id="BPLR01005238">
    <property type="protein sequence ID" value="GIY00921.1"/>
    <property type="molecule type" value="Genomic_DNA"/>
</dbReference>
<protein>
    <submittedName>
        <fullName evidence="1">Uncharacterized protein</fullName>
    </submittedName>
</protein>
<organism evidence="1 2">
    <name type="scientific">Caerostris extrusa</name>
    <name type="common">Bark spider</name>
    <name type="synonym">Caerostris bankana</name>
    <dbReference type="NCBI Taxonomy" id="172846"/>
    <lineage>
        <taxon>Eukaryota</taxon>
        <taxon>Metazoa</taxon>
        <taxon>Ecdysozoa</taxon>
        <taxon>Arthropoda</taxon>
        <taxon>Chelicerata</taxon>
        <taxon>Arachnida</taxon>
        <taxon>Araneae</taxon>
        <taxon>Araneomorphae</taxon>
        <taxon>Entelegynae</taxon>
        <taxon>Araneoidea</taxon>
        <taxon>Araneidae</taxon>
        <taxon>Caerostris</taxon>
    </lineage>
</organism>
<evidence type="ECO:0000313" key="2">
    <source>
        <dbReference type="Proteomes" id="UP001054945"/>
    </source>
</evidence>
<dbReference type="AlphaFoldDB" id="A0AAV4PX77"/>
<proteinExistence type="predicted"/>
<reference evidence="1 2" key="1">
    <citation type="submission" date="2021-06" db="EMBL/GenBank/DDBJ databases">
        <title>Caerostris extrusa draft genome.</title>
        <authorList>
            <person name="Kono N."/>
            <person name="Arakawa K."/>
        </authorList>
    </citation>
    <scope>NUCLEOTIDE SEQUENCE [LARGE SCALE GENOMIC DNA]</scope>
</reference>
<name>A0AAV4PX77_CAEEX</name>
<sequence length="69" mass="7578">MGRNNNGIQNTLDIFLGLKIRASSIRPAFIGKVTLRERITGSLPDLESSTNWTEKLGSAGVTKCEDRND</sequence>
<comment type="caution">
    <text evidence="1">The sequence shown here is derived from an EMBL/GenBank/DDBJ whole genome shotgun (WGS) entry which is preliminary data.</text>
</comment>
<gene>
    <name evidence="1" type="ORF">CEXT_354081</name>
</gene>
<keyword evidence="2" id="KW-1185">Reference proteome</keyword>
<accession>A0AAV4PX77</accession>